<feature type="chain" id="PRO_5009943828" evidence="1">
    <location>
        <begin position="31"/>
        <end position="411"/>
    </location>
</feature>
<keyword evidence="3" id="KW-1185">Reference proteome</keyword>
<dbReference type="InterPro" id="IPR010869">
    <property type="entry name" value="DUF1501"/>
</dbReference>
<dbReference type="RefSeq" id="WP_076532123.1">
    <property type="nucleotide sequence ID" value="NZ_BMEH01000005.1"/>
</dbReference>
<proteinExistence type="predicted"/>
<dbReference type="Pfam" id="PF07394">
    <property type="entry name" value="DUF1501"/>
    <property type="match status" value="1"/>
</dbReference>
<accession>A0A1N7PFB0</accession>
<protein>
    <submittedName>
        <fullName evidence="2">Uncharacterized conserved protein, DUF1501 family</fullName>
    </submittedName>
</protein>
<dbReference type="InterPro" id="IPR006311">
    <property type="entry name" value="TAT_signal"/>
</dbReference>
<organism evidence="2 3">
    <name type="scientific">Gemmobacter megaterium</name>
    <dbReference type="NCBI Taxonomy" id="1086013"/>
    <lineage>
        <taxon>Bacteria</taxon>
        <taxon>Pseudomonadati</taxon>
        <taxon>Pseudomonadota</taxon>
        <taxon>Alphaproteobacteria</taxon>
        <taxon>Rhodobacterales</taxon>
        <taxon>Paracoccaceae</taxon>
        <taxon>Gemmobacter</taxon>
    </lineage>
</organism>
<name>A0A1N7PFB0_9RHOB</name>
<gene>
    <name evidence="2" type="ORF">SAMN05421774_105206</name>
</gene>
<reference evidence="2 3" key="1">
    <citation type="submission" date="2017-01" db="EMBL/GenBank/DDBJ databases">
        <authorList>
            <person name="Mah S.A."/>
            <person name="Swanson W.J."/>
            <person name="Moy G.W."/>
            <person name="Vacquier V.D."/>
        </authorList>
    </citation>
    <scope>NUCLEOTIDE SEQUENCE [LARGE SCALE GENOMIC DNA]</scope>
    <source>
        <strain evidence="2 3">DSM 26375</strain>
    </source>
</reference>
<feature type="signal peptide" evidence="1">
    <location>
        <begin position="1"/>
        <end position="30"/>
    </location>
</feature>
<dbReference type="AlphaFoldDB" id="A0A1N7PFB0"/>
<dbReference type="PANTHER" id="PTHR43737">
    <property type="entry name" value="BLL7424 PROTEIN"/>
    <property type="match status" value="1"/>
</dbReference>
<evidence type="ECO:0000256" key="1">
    <source>
        <dbReference type="SAM" id="SignalP"/>
    </source>
</evidence>
<evidence type="ECO:0000313" key="2">
    <source>
        <dbReference type="EMBL" id="SIT09227.1"/>
    </source>
</evidence>
<keyword evidence="1" id="KW-0732">Signal</keyword>
<dbReference type="PROSITE" id="PS51318">
    <property type="entry name" value="TAT"/>
    <property type="match status" value="1"/>
</dbReference>
<dbReference type="Proteomes" id="UP000186141">
    <property type="component" value="Unassembled WGS sequence"/>
</dbReference>
<dbReference type="STRING" id="1086013.SAMN05421774_105206"/>
<evidence type="ECO:0000313" key="3">
    <source>
        <dbReference type="Proteomes" id="UP000186141"/>
    </source>
</evidence>
<sequence length="411" mass="43997">MTQHLNRRGFLRGGLALGCSAAAFPLISHATFAAAPFDHRLIVVILRGAMDGLDVIRPVGDRNFRQLRPELGQGEGPALDNFWQLHPGLSGLMPLWQAGELGFVQAVSTPYRDQRSHFDGQDMLEAGTAMDSPPEFRRDGWMNRLLAGLPGARSETAFAVGREALPILSGPAPAQRWAPETEMRVSPQARRLLEQLYEADPPFHSAAGTALELTEMLNDLEPMDPAGESEAMMAPPPMMGLPEPEKANAEVSAFAAFAAARLREDTRIVALSLAGWDTHAGQDNAIRRPLARLEQLILELKAGLGPVWNKTAFIAMTEFGRTVRQNGTKGTDHGTGGAMITAGGAIRGGRVLGQWPGLGDSDLYAGRDLTPTGDVRAVAAWVIHGLMGIDKGALQNGVFPGLDMGTNPGIV</sequence>
<dbReference type="EMBL" id="FTOT01000005">
    <property type="protein sequence ID" value="SIT09227.1"/>
    <property type="molecule type" value="Genomic_DNA"/>
</dbReference>
<dbReference type="PANTHER" id="PTHR43737:SF1">
    <property type="entry name" value="DUF1501 DOMAIN-CONTAINING PROTEIN"/>
    <property type="match status" value="1"/>
</dbReference>
<dbReference type="OrthoDB" id="9779968at2"/>